<evidence type="ECO:0000313" key="2">
    <source>
        <dbReference type="Proteomes" id="UP000822476"/>
    </source>
</evidence>
<dbReference type="EMBL" id="JTDE01002599">
    <property type="protein sequence ID" value="KAF7257145.1"/>
    <property type="molecule type" value="Genomic_DNA"/>
</dbReference>
<gene>
    <name evidence="1" type="ORF">EG68_06097</name>
</gene>
<proteinExistence type="predicted"/>
<reference evidence="1" key="1">
    <citation type="submission" date="2019-07" db="EMBL/GenBank/DDBJ databases">
        <title>Annotation for the trematode Paragonimus miyazaki's.</title>
        <authorList>
            <person name="Choi Y.-J."/>
        </authorList>
    </citation>
    <scope>NUCLEOTIDE SEQUENCE</scope>
    <source>
        <strain evidence="1">Japan</strain>
    </source>
</reference>
<dbReference type="Proteomes" id="UP000822476">
    <property type="component" value="Unassembled WGS sequence"/>
</dbReference>
<accession>A0A8S9YQB6</accession>
<name>A0A8S9YQB6_9TREM</name>
<sequence>LRDILTNVNKLHHSALLACSQTSWGQNLDGKTAVDLYYDRKAYMDSTISKQCMNNLTTEVTLTLKKAMKDEETNQLFVEGYRVKCTVNRNGKRVPELKAEDDLHAYEKFKFEIQSDFQNYWVPIILPEQLPAPVVIEFRRLTFGRLPYFLSWDTAEIDIFFYWENVRTTDWNPRRNMGLFGSKIRNVSQCPVDQGAVHQIEGN</sequence>
<organism evidence="1 2">
    <name type="scientific">Paragonimus skrjabini miyazakii</name>
    <dbReference type="NCBI Taxonomy" id="59628"/>
    <lineage>
        <taxon>Eukaryota</taxon>
        <taxon>Metazoa</taxon>
        <taxon>Spiralia</taxon>
        <taxon>Lophotrochozoa</taxon>
        <taxon>Platyhelminthes</taxon>
        <taxon>Trematoda</taxon>
        <taxon>Digenea</taxon>
        <taxon>Plagiorchiida</taxon>
        <taxon>Troglotremata</taxon>
        <taxon>Troglotrematidae</taxon>
        <taxon>Paragonimus</taxon>
    </lineage>
</organism>
<comment type="caution">
    <text evidence="1">The sequence shown here is derived from an EMBL/GenBank/DDBJ whole genome shotgun (WGS) entry which is preliminary data.</text>
</comment>
<protein>
    <submittedName>
        <fullName evidence="1">Uncharacterized protein</fullName>
    </submittedName>
</protein>
<feature type="non-terminal residue" evidence="1">
    <location>
        <position position="1"/>
    </location>
</feature>
<keyword evidence="2" id="KW-1185">Reference proteome</keyword>
<dbReference type="AlphaFoldDB" id="A0A8S9YQB6"/>
<evidence type="ECO:0000313" key="1">
    <source>
        <dbReference type="EMBL" id="KAF7257145.1"/>
    </source>
</evidence>